<dbReference type="RefSeq" id="NP_001399655.1">
    <property type="nucleotide sequence ID" value="NM_001412726.1"/>
</dbReference>
<reference evidence="4 5" key="1">
    <citation type="journal article" date="2009" name="PLoS Biol.">
        <title>Lineage-specific biology revealed by a finished genome assembly of the mouse.</title>
        <authorList>
            <consortium name="Mouse Genome Sequencing Consortium"/>
            <person name="Church D.M."/>
            <person name="Goodstadt L."/>
            <person name="Hillier L.W."/>
            <person name="Zody M.C."/>
            <person name="Goldstein S."/>
            <person name="She X."/>
            <person name="Bult C.J."/>
            <person name="Agarwala R."/>
            <person name="Cherry J.L."/>
            <person name="DiCuccio M."/>
            <person name="Hlavina W."/>
            <person name="Kapustin Y."/>
            <person name="Meric P."/>
            <person name="Maglott D."/>
            <person name="Birtle Z."/>
            <person name="Marques A.C."/>
            <person name="Graves T."/>
            <person name="Zhou S."/>
            <person name="Teague B."/>
            <person name="Potamousis K."/>
            <person name="Churas C."/>
            <person name="Place M."/>
            <person name="Herschleb J."/>
            <person name="Runnheim R."/>
            <person name="Forrest D."/>
            <person name="Amos-Landgraf J."/>
            <person name="Schwartz D.C."/>
            <person name="Cheng Z."/>
            <person name="Lindblad-Toh K."/>
            <person name="Eichler E.E."/>
            <person name="Ponting C.P."/>
        </authorList>
    </citation>
    <scope>NUCLEOTIDE SEQUENCE [LARGE SCALE GENOMIC DNA]</scope>
    <source>
        <strain evidence="4 5">C57BL/6J</strain>
    </source>
</reference>
<evidence type="ECO:0000256" key="2">
    <source>
        <dbReference type="ARBA" id="ARBA00023242"/>
    </source>
</evidence>
<gene>
    <name evidence="4" type="primary">Hmga1</name>
</gene>
<proteinExistence type="evidence at protein level"/>
<dbReference type="RefSeq" id="NP_001399657.1">
    <property type="nucleotide sequence ID" value="NM_001412728.1"/>
</dbReference>
<feature type="compositionally biased region" description="Polar residues" evidence="3">
    <location>
        <begin position="1"/>
        <end position="13"/>
    </location>
</feature>
<sequence length="118" mass="13140">MSESGSKSSQPLASKQEKDGTEKRGRGRPRKQPPVSPGTALVGSQSPVKCQLRRDLGADQREARIRAPPRPGKSPQLQGGNQGADPRNWRRRKRRASPRSPLRRSSDHHSQCRLLHSH</sequence>
<keyword evidence="2" id="KW-0539">Nucleus</keyword>
<evidence type="ECO:0000313" key="4">
    <source>
        <dbReference type="Ensembl" id="ENSMUSP00000155919.2"/>
    </source>
</evidence>
<protein>
    <submittedName>
        <fullName evidence="4">High mobility group AT-hook 1</fullName>
    </submittedName>
</protein>
<reference evidence="4 5" key="2">
    <citation type="journal article" date="2011" name="PLoS Biol.">
        <title>Modernizing reference genome assemblies.</title>
        <authorList>
            <person name="Church D.M."/>
            <person name="Schneider V.A."/>
            <person name="Graves T."/>
            <person name="Auger K."/>
            <person name="Cunningham F."/>
            <person name="Bouk N."/>
            <person name="Chen H.C."/>
            <person name="Agarwala R."/>
            <person name="McLaren W.M."/>
            <person name="Ritchie G.R."/>
            <person name="Albracht D."/>
            <person name="Kremitzki M."/>
            <person name="Rock S."/>
            <person name="Kotkiewicz H."/>
            <person name="Kremitzki C."/>
            <person name="Wollam A."/>
            <person name="Trani L."/>
            <person name="Fulton L."/>
            <person name="Fulton R."/>
            <person name="Matthews L."/>
            <person name="Whitehead S."/>
            <person name="Chow W."/>
            <person name="Torrance J."/>
            <person name="Dunn M."/>
            <person name="Harden G."/>
            <person name="Threadgold G."/>
            <person name="Wood J."/>
            <person name="Collins J."/>
            <person name="Heath P."/>
            <person name="Griffiths G."/>
            <person name="Pelan S."/>
            <person name="Grafham D."/>
            <person name="Eichler E.E."/>
            <person name="Weinstock G."/>
            <person name="Mardis E.R."/>
            <person name="Wilson R.K."/>
            <person name="Howe K."/>
            <person name="Flicek P."/>
            <person name="Hubbard T."/>
        </authorList>
    </citation>
    <scope>NUCLEOTIDE SEQUENCE [LARGE SCALE GENOMIC DNA]</scope>
    <source>
        <strain evidence="4 5">C57BL/6J</strain>
    </source>
</reference>
<reference evidence="4" key="4">
    <citation type="submission" date="2025-08" db="UniProtKB">
        <authorList>
            <consortium name="Ensembl"/>
        </authorList>
    </citation>
    <scope>IDENTIFICATION</scope>
    <source>
        <strain evidence="4">C57BL/6J</strain>
    </source>
</reference>
<dbReference type="CTD" id="3159"/>
<evidence type="ECO:0007829" key="7">
    <source>
        <dbReference type="ProteomicsDB" id="A0A338P6D0"/>
    </source>
</evidence>
<dbReference type="GeneTree" id="ENSGT00730000111329"/>
<dbReference type="Bgee" id="ENSMUSG00000046711">
    <property type="expression patterns" value="Expressed in epiblast (generic) and 154 other cell types or tissues"/>
</dbReference>
<dbReference type="InterPro" id="IPR000637">
    <property type="entry name" value="HMGI/Y_DNA-bd_CS"/>
</dbReference>
<dbReference type="RefSeq" id="NP_001399651.1">
    <property type="nucleotide sequence ID" value="NM_001412722.1"/>
</dbReference>
<feature type="compositionally biased region" description="Basic and acidic residues" evidence="3">
    <location>
        <begin position="15"/>
        <end position="24"/>
    </location>
</feature>
<dbReference type="AlphaFoldDB" id="A0A338P6D0"/>
<dbReference type="RefSeq" id="NP_001399650.1">
    <property type="nucleotide sequence ID" value="NM_001412721.1"/>
</dbReference>
<dbReference type="Proteomes" id="UP000000589">
    <property type="component" value="Chromosome 17"/>
</dbReference>
<keyword evidence="6 7" id="KW-1267">Proteomics identification</keyword>
<evidence type="ECO:0000313" key="5">
    <source>
        <dbReference type="Proteomes" id="UP000000589"/>
    </source>
</evidence>
<evidence type="ECO:0007829" key="6">
    <source>
        <dbReference type="PeptideAtlas" id="A0A338P6D0"/>
    </source>
</evidence>
<keyword evidence="5" id="KW-1185">Reference proteome</keyword>
<evidence type="ECO:0000256" key="1">
    <source>
        <dbReference type="ARBA" id="ARBA00004123"/>
    </source>
</evidence>
<dbReference type="PROSITE" id="PS00354">
    <property type="entry name" value="HMGI_Y"/>
    <property type="match status" value="1"/>
</dbReference>
<name>A0A338P6D0_MOUSE</name>
<accession>A0A338P6D0</accession>
<feature type="compositionally biased region" description="Basic and acidic residues" evidence="3">
    <location>
        <begin position="52"/>
        <end position="65"/>
    </location>
</feature>
<reference evidence="4" key="5">
    <citation type="submission" date="2025-09" db="UniProtKB">
        <authorList>
            <consortium name="Ensembl"/>
        </authorList>
    </citation>
    <scope>IDENTIFICATION</scope>
    <source>
        <strain evidence="4">C57BL/6J</strain>
    </source>
</reference>
<feature type="region of interest" description="Disordered" evidence="3">
    <location>
        <begin position="1"/>
        <end position="118"/>
    </location>
</feature>
<organism evidence="4 5">
    <name type="scientific">Mus musculus</name>
    <name type="common">Mouse</name>
    <dbReference type="NCBI Taxonomy" id="10090"/>
    <lineage>
        <taxon>Eukaryota</taxon>
        <taxon>Metazoa</taxon>
        <taxon>Chordata</taxon>
        <taxon>Craniata</taxon>
        <taxon>Vertebrata</taxon>
        <taxon>Euteleostomi</taxon>
        <taxon>Mammalia</taxon>
        <taxon>Eutheria</taxon>
        <taxon>Euarchontoglires</taxon>
        <taxon>Glires</taxon>
        <taxon>Rodentia</taxon>
        <taxon>Myomorpha</taxon>
        <taxon>Muroidea</taxon>
        <taxon>Muridae</taxon>
        <taxon>Murinae</taxon>
        <taxon>Mus</taxon>
        <taxon>Mus</taxon>
    </lineage>
</organism>
<dbReference type="Ensembl" id="ENSMUST00000231243.2">
    <property type="protein sequence ID" value="ENSMUSP00000155919.2"/>
    <property type="gene ID" value="ENSMUSG00000046711.17"/>
</dbReference>
<dbReference type="GO" id="GO:0000785">
    <property type="term" value="C:chromatin"/>
    <property type="evidence" value="ECO:0007669"/>
    <property type="project" value="InterPro"/>
</dbReference>
<comment type="subcellular location">
    <subcellularLocation>
        <location evidence="1">Nucleus</location>
    </subcellularLocation>
</comment>
<dbReference type="GO" id="GO:0006355">
    <property type="term" value="P:regulation of DNA-templated transcription"/>
    <property type="evidence" value="ECO:0007669"/>
    <property type="project" value="InterPro"/>
</dbReference>
<dbReference type="Antibodypedia" id="29318">
    <property type="antibodies" value="403 antibodies from 40 providers"/>
</dbReference>
<dbReference type="GO" id="GO:0005634">
    <property type="term" value="C:nucleus"/>
    <property type="evidence" value="ECO:0007669"/>
    <property type="project" value="UniProtKB-SubCell"/>
</dbReference>
<dbReference type="InterPro" id="IPR000116">
    <property type="entry name" value="HMGA"/>
</dbReference>
<reference evidence="8" key="3">
    <citation type="journal article" date="2013" name="Mol. Cell">
        <title>SIRT5-mediated lysine desuccinylation impacts diverse metabolic pathways.</title>
        <authorList>
            <person name="Park J."/>
            <person name="Chen Y."/>
            <person name="Tishkoff D.X."/>
            <person name="Peng C."/>
            <person name="Tan M."/>
            <person name="Dai L."/>
            <person name="Xie Z."/>
            <person name="Zhang Y."/>
            <person name="Zwaans B.M."/>
            <person name="Skinner M.E."/>
            <person name="Lombard D.B."/>
            <person name="Zhao Y."/>
        </authorList>
    </citation>
    <scope>IDENTIFICATION BY MASS SPECTROMETRY [LARGE SCALE ANALYSIS]</scope>
</reference>
<dbReference type="GO" id="GO:0003677">
    <property type="term" value="F:DNA binding"/>
    <property type="evidence" value="ECO:0007669"/>
    <property type="project" value="InterPro"/>
</dbReference>
<dbReference type="VEuPathDB" id="HostDB:ENSMUSG00000046711"/>
<dbReference type="PRINTS" id="PR00930">
    <property type="entry name" value="HIGHMOBLTYIY"/>
</dbReference>
<evidence type="ECO:0007829" key="8">
    <source>
        <dbReference type="PubMed" id="23806337"/>
    </source>
</evidence>
<dbReference type="GeneID" id="15361"/>
<dbReference type="ExpressionAtlas" id="A0A338P6D0">
    <property type="expression patterns" value="baseline and differential"/>
</dbReference>
<dbReference type="MGI" id="MGI:96160">
    <property type="gene designation" value="Hmga1"/>
</dbReference>
<evidence type="ECO:0000256" key="3">
    <source>
        <dbReference type="SAM" id="MobiDB-lite"/>
    </source>
</evidence>